<keyword evidence="3" id="KW-1185">Reference proteome</keyword>
<dbReference type="Pfam" id="PF25577">
    <property type="entry name" value="TPR_TAF2_C"/>
    <property type="match status" value="1"/>
</dbReference>
<dbReference type="GO" id="GO:0000976">
    <property type="term" value="F:transcription cis-regulatory region binding"/>
    <property type="evidence" value="ECO:0007669"/>
    <property type="project" value="TreeGrafter"/>
</dbReference>
<protein>
    <recommendedName>
        <fullName evidence="1">Transcription initiation factor TFIID subunit 2 TPR repeats domain-containing protein</fullName>
    </recommendedName>
</protein>
<dbReference type="GO" id="GO:0003682">
    <property type="term" value="F:chromatin binding"/>
    <property type="evidence" value="ECO:0007669"/>
    <property type="project" value="TreeGrafter"/>
</dbReference>
<dbReference type="GO" id="GO:0005669">
    <property type="term" value="C:transcription factor TFIID complex"/>
    <property type="evidence" value="ECO:0007669"/>
    <property type="project" value="InterPro"/>
</dbReference>
<name>A0AAD7B5Z5_9AGAR</name>
<dbReference type="PANTHER" id="PTHR15137">
    <property type="entry name" value="TRANSCRIPTION INITIATION FACTOR TFIID"/>
    <property type="match status" value="1"/>
</dbReference>
<evidence type="ECO:0000313" key="3">
    <source>
        <dbReference type="Proteomes" id="UP001221142"/>
    </source>
</evidence>
<organism evidence="2 3">
    <name type="scientific">Roridomyces roridus</name>
    <dbReference type="NCBI Taxonomy" id="1738132"/>
    <lineage>
        <taxon>Eukaryota</taxon>
        <taxon>Fungi</taxon>
        <taxon>Dikarya</taxon>
        <taxon>Basidiomycota</taxon>
        <taxon>Agaricomycotina</taxon>
        <taxon>Agaricomycetes</taxon>
        <taxon>Agaricomycetidae</taxon>
        <taxon>Agaricales</taxon>
        <taxon>Marasmiineae</taxon>
        <taxon>Mycenaceae</taxon>
        <taxon>Roridomyces</taxon>
    </lineage>
</organism>
<evidence type="ECO:0000313" key="2">
    <source>
        <dbReference type="EMBL" id="KAJ7610993.1"/>
    </source>
</evidence>
<dbReference type="PANTHER" id="PTHR15137:SF9">
    <property type="entry name" value="TRANSCRIPTION INITIATION FACTOR TFIID SUBUNIT 2"/>
    <property type="match status" value="1"/>
</dbReference>
<sequence>MAMDDERGIAQLEALHALAQQPTAIVSSTLTKTVLVSNYFYRIRCEAALALVNCSIPKLKYLGLFHLFKLFLRYCYDPENPNQDLFAHTYVPKLNDLSDLSEYFVRKSLINAISRIRFENGKTPSVVRKFLIDQLRYNDNTSNTVSIILFSLSHLLTSRFQYADGYYICTIISSAAYATVSTSPPERGELLPSEVRSEYNEEDAHLLKQALAEVNRYRTMDRLIPSTHNNVTIAALEVSSFYFLF</sequence>
<dbReference type="EMBL" id="JARKIF010000034">
    <property type="protein sequence ID" value="KAJ7610993.1"/>
    <property type="molecule type" value="Genomic_DNA"/>
</dbReference>
<dbReference type="AlphaFoldDB" id="A0AAD7B5Z5"/>
<accession>A0AAD7B5Z5</accession>
<gene>
    <name evidence="2" type="ORF">FB45DRAFT_1037879</name>
</gene>
<dbReference type="InterPro" id="IPR037813">
    <property type="entry name" value="TAF2"/>
</dbReference>
<reference evidence="2" key="1">
    <citation type="submission" date="2023-03" db="EMBL/GenBank/DDBJ databases">
        <title>Massive genome expansion in bonnet fungi (Mycena s.s.) driven by repeated elements and novel gene families across ecological guilds.</title>
        <authorList>
            <consortium name="Lawrence Berkeley National Laboratory"/>
            <person name="Harder C.B."/>
            <person name="Miyauchi S."/>
            <person name="Viragh M."/>
            <person name="Kuo A."/>
            <person name="Thoen E."/>
            <person name="Andreopoulos B."/>
            <person name="Lu D."/>
            <person name="Skrede I."/>
            <person name="Drula E."/>
            <person name="Henrissat B."/>
            <person name="Morin E."/>
            <person name="Kohler A."/>
            <person name="Barry K."/>
            <person name="LaButti K."/>
            <person name="Morin E."/>
            <person name="Salamov A."/>
            <person name="Lipzen A."/>
            <person name="Mereny Z."/>
            <person name="Hegedus B."/>
            <person name="Baldrian P."/>
            <person name="Stursova M."/>
            <person name="Weitz H."/>
            <person name="Taylor A."/>
            <person name="Grigoriev I.V."/>
            <person name="Nagy L.G."/>
            <person name="Martin F."/>
            <person name="Kauserud H."/>
        </authorList>
    </citation>
    <scope>NUCLEOTIDE SEQUENCE</scope>
    <source>
        <strain evidence="2">9284</strain>
    </source>
</reference>
<dbReference type="Proteomes" id="UP001221142">
    <property type="component" value="Unassembled WGS sequence"/>
</dbReference>
<dbReference type="InterPro" id="IPR057991">
    <property type="entry name" value="TPR_TAF2_C"/>
</dbReference>
<proteinExistence type="predicted"/>
<evidence type="ECO:0000259" key="1">
    <source>
        <dbReference type="Pfam" id="PF25577"/>
    </source>
</evidence>
<dbReference type="GO" id="GO:0016251">
    <property type="term" value="F:RNA polymerase II general transcription initiation factor activity"/>
    <property type="evidence" value="ECO:0007669"/>
    <property type="project" value="TreeGrafter"/>
</dbReference>
<comment type="caution">
    <text evidence="2">The sequence shown here is derived from an EMBL/GenBank/DDBJ whole genome shotgun (WGS) entry which is preliminary data.</text>
</comment>
<dbReference type="GO" id="GO:0006367">
    <property type="term" value="P:transcription initiation at RNA polymerase II promoter"/>
    <property type="evidence" value="ECO:0007669"/>
    <property type="project" value="TreeGrafter"/>
</dbReference>
<feature type="domain" description="Transcription initiation factor TFIID subunit 2 TPR repeats" evidence="1">
    <location>
        <begin position="9"/>
        <end position="238"/>
    </location>
</feature>